<sequence>MLKVEAGVKPLRAKSEEREKPSQPARRKTSVVVGPGKSNEPEYEEVGPQRHLKKPTDQRGDEQNCELCGSATAAVRCDRCGSQAFCLSCDDMFPPPPSPQHPRQEGSVVGGAYNSCEAA</sequence>
<dbReference type="AlphaFoldDB" id="A0AAE1L2V4"/>
<feature type="region of interest" description="Disordered" evidence="1">
    <location>
        <begin position="1"/>
        <end position="63"/>
    </location>
</feature>
<organism evidence="2 3">
    <name type="scientific">Petrolisthes cinctipes</name>
    <name type="common">Flat porcelain crab</name>
    <dbReference type="NCBI Taxonomy" id="88211"/>
    <lineage>
        <taxon>Eukaryota</taxon>
        <taxon>Metazoa</taxon>
        <taxon>Ecdysozoa</taxon>
        <taxon>Arthropoda</taxon>
        <taxon>Crustacea</taxon>
        <taxon>Multicrustacea</taxon>
        <taxon>Malacostraca</taxon>
        <taxon>Eumalacostraca</taxon>
        <taxon>Eucarida</taxon>
        <taxon>Decapoda</taxon>
        <taxon>Pleocyemata</taxon>
        <taxon>Anomura</taxon>
        <taxon>Galatheoidea</taxon>
        <taxon>Porcellanidae</taxon>
        <taxon>Petrolisthes</taxon>
    </lineage>
</organism>
<comment type="caution">
    <text evidence="2">The sequence shown here is derived from an EMBL/GenBank/DDBJ whole genome shotgun (WGS) entry which is preliminary data.</text>
</comment>
<dbReference type="Proteomes" id="UP001286313">
    <property type="component" value="Unassembled WGS sequence"/>
</dbReference>
<accession>A0AAE1L2V4</accession>
<evidence type="ECO:0000313" key="2">
    <source>
        <dbReference type="EMBL" id="KAK3890770.1"/>
    </source>
</evidence>
<proteinExistence type="predicted"/>
<evidence type="ECO:0000313" key="3">
    <source>
        <dbReference type="Proteomes" id="UP001286313"/>
    </source>
</evidence>
<keyword evidence="3" id="KW-1185">Reference proteome</keyword>
<reference evidence="2" key="1">
    <citation type="submission" date="2023-10" db="EMBL/GenBank/DDBJ databases">
        <title>Genome assemblies of two species of porcelain crab, Petrolisthes cinctipes and Petrolisthes manimaculis (Anomura: Porcellanidae).</title>
        <authorList>
            <person name="Angst P."/>
        </authorList>
    </citation>
    <scope>NUCLEOTIDE SEQUENCE</scope>
    <source>
        <strain evidence="2">PB745_01</strain>
        <tissue evidence="2">Gill</tissue>
    </source>
</reference>
<name>A0AAE1L2V4_PETCI</name>
<evidence type="ECO:0000256" key="1">
    <source>
        <dbReference type="SAM" id="MobiDB-lite"/>
    </source>
</evidence>
<dbReference type="EMBL" id="JAWQEG010000393">
    <property type="protein sequence ID" value="KAK3890770.1"/>
    <property type="molecule type" value="Genomic_DNA"/>
</dbReference>
<gene>
    <name evidence="2" type="ORF">Pcinc_005301</name>
</gene>
<feature type="region of interest" description="Disordered" evidence="1">
    <location>
        <begin position="93"/>
        <end position="119"/>
    </location>
</feature>
<protein>
    <submittedName>
        <fullName evidence="2">Uncharacterized protein</fullName>
    </submittedName>
</protein>